<evidence type="ECO:0000256" key="5">
    <source>
        <dbReference type="ARBA" id="ARBA00023163"/>
    </source>
</evidence>
<evidence type="ECO:0000256" key="4">
    <source>
        <dbReference type="ARBA" id="ARBA00023125"/>
    </source>
</evidence>
<dbReference type="PROSITE" id="PS01063">
    <property type="entry name" value="SIGMA70_ECF"/>
    <property type="match status" value="1"/>
</dbReference>
<dbReference type="Pfam" id="PF04542">
    <property type="entry name" value="Sigma70_r2"/>
    <property type="match status" value="1"/>
</dbReference>
<evidence type="ECO:0000256" key="2">
    <source>
        <dbReference type="ARBA" id="ARBA00023015"/>
    </source>
</evidence>
<accession>A0A211ZMB3</accession>
<evidence type="ECO:0000256" key="3">
    <source>
        <dbReference type="ARBA" id="ARBA00023082"/>
    </source>
</evidence>
<evidence type="ECO:0000256" key="6">
    <source>
        <dbReference type="RuleBase" id="RU000716"/>
    </source>
</evidence>
<dbReference type="SUPFAM" id="SSF88946">
    <property type="entry name" value="Sigma2 domain of RNA polymerase sigma factors"/>
    <property type="match status" value="1"/>
</dbReference>
<dbReference type="EMBL" id="NHON01000024">
    <property type="protein sequence ID" value="OWJ66415.1"/>
    <property type="molecule type" value="Genomic_DNA"/>
</dbReference>
<reference evidence="10" key="1">
    <citation type="submission" date="2017-05" db="EMBL/GenBank/DDBJ databases">
        <authorList>
            <person name="Macchi M."/>
            <person name="Festa S."/>
            <person name="Coppotelli B.M."/>
            <person name="Morelli I.S."/>
        </authorList>
    </citation>
    <scope>NUCLEOTIDE SEQUENCE [LARGE SCALE GENOMIC DNA]</scope>
    <source>
        <strain evidence="10">I</strain>
    </source>
</reference>
<organism evidence="9 10">
    <name type="scientific">Inquilinus limosus</name>
    <dbReference type="NCBI Taxonomy" id="171674"/>
    <lineage>
        <taxon>Bacteria</taxon>
        <taxon>Pseudomonadati</taxon>
        <taxon>Pseudomonadota</taxon>
        <taxon>Alphaproteobacteria</taxon>
        <taxon>Rhodospirillales</taxon>
        <taxon>Rhodospirillaceae</taxon>
        <taxon>Inquilinus</taxon>
    </lineage>
</organism>
<evidence type="ECO:0000259" key="8">
    <source>
        <dbReference type="Pfam" id="PF08281"/>
    </source>
</evidence>
<dbReference type="Gene3D" id="1.10.10.10">
    <property type="entry name" value="Winged helix-like DNA-binding domain superfamily/Winged helix DNA-binding domain"/>
    <property type="match status" value="1"/>
</dbReference>
<keyword evidence="2 6" id="KW-0805">Transcription regulation</keyword>
<evidence type="ECO:0000313" key="9">
    <source>
        <dbReference type="EMBL" id="OWJ66415.1"/>
    </source>
</evidence>
<dbReference type="InterPro" id="IPR013324">
    <property type="entry name" value="RNA_pol_sigma_r3/r4-like"/>
</dbReference>
<evidence type="ECO:0000259" key="7">
    <source>
        <dbReference type="Pfam" id="PF04542"/>
    </source>
</evidence>
<dbReference type="InterPro" id="IPR013325">
    <property type="entry name" value="RNA_pol_sigma_r2"/>
</dbReference>
<dbReference type="NCBIfam" id="TIGR02937">
    <property type="entry name" value="sigma70-ECF"/>
    <property type="match status" value="1"/>
</dbReference>
<dbReference type="PANTHER" id="PTHR43133">
    <property type="entry name" value="RNA POLYMERASE ECF-TYPE SIGMA FACTO"/>
    <property type="match status" value="1"/>
</dbReference>
<dbReference type="InterPro" id="IPR039425">
    <property type="entry name" value="RNA_pol_sigma-70-like"/>
</dbReference>
<feature type="domain" description="RNA polymerase sigma-70 region 2" evidence="7">
    <location>
        <begin position="32"/>
        <end position="96"/>
    </location>
</feature>
<dbReference type="OrthoDB" id="9780326at2"/>
<dbReference type="GO" id="GO:0006352">
    <property type="term" value="P:DNA-templated transcription initiation"/>
    <property type="evidence" value="ECO:0007669"/>
    <property type="project" value="InterPro"/>
</dbReference>
<keyword evidence="10" id="KW-1185">Reference proteome</keyword>
<name>A0A211ZMB3_9PROT</name>
<dbReference type="SUPFAM" id="SSF88659">
    <property type="entry name" value="Sigma3 and sigma4 domains of RNA polymerase sigma factors"/>
    <property type="match status" value="1"/>
</dbReference>
<feature type="domain" description="RNA polymerase sigma factor 70 region 4 type 2" evidence="8">
    <location>
        <begin position="137"/>
        <end position="189"/>
    </location>
</feature>
<sequence length="229" mass="25513">MMLAISDDALTESELVDLARAGDPDAFRTIMRRCNQRLFRIARSVVKDDNEAEDVVQETYLRAFAAIGGFRGASSLSTWLTRIALNEARGRLRKSRPNVSLDVIEAEQARGADVIMFPRPLGAGTPESDVARAEARRLLEVAIDELPEAFRLVFILREIEECSVEETAAQLGVLPETVKTRLFRARRLLRDALYEKLSSSVIEAFPFLGARCDRITEAVLRRLAGPALP</sequence>
<comment type="similarity">
    <text evidence="1 6">Belongs to the sigma-70 factor family. ECF subfamily.</text>
</comment>
<keyword evidence="3 6" id="KW-0731">Sigma factor</keyword>
<dbReference type="NCBIfam" id="NF008888">
    <property type="entry name" value="PRK11922.1"/>
    <property type="match status" value="1"/>
</dbReference>
<protein>
    <recommendedName>
        <fullName evidence="6">RNA polymerase sigma factor</fullName>
    </recommendedName>
</protein>
<dbReference type="InterPro" id="IPR000838">
    <property type="entry name" value="RNA_pol_sigma70_ECF_CS"/>
</dbReference>
<dbReference type="InterPro" id="IPR007627">
    <property type="entry name" value="RNA_pol_sigma70_r2"/>
</dbReference>
<dbReference type="CDD" id="cd06171">
    <property type="entry name" value="Sigma70_r4"/>
    <property type="match status" value="1"/>
</dbReference>
<dbReference type="InterPro" id="IPR036388">
    <property type="entry name" value="WH-like_DNA-bd_sf"/>
</dbReference>
<keyword evidence="4 6" id="KW-0238">DNA-binding</keyword>
<dbReference type="GO" id="GO:0003677">
    <property type="term" value="F:DNA binding"/>
    <property type="evidence" value="ECO:0007669"/>
    <property type="project" value="UniProtKB-KW"/>
</dbReference>
<dbReference type="Proteomes" id="UP000196655">
    <property type="component" value="Unassembled WGS sequence"/>
</dbReference>
<dbReference type="RefSeq" id="WP_088151771.1">
    <property type="nucleotide sequence ID" value="NZ_NHON01000024.1"/>
</dbReference>
<keyword evidence="5 6" id="KW-0804">Transcription</keyword>
<dbReference type="InterPro" id="IPR014284">
    <property type="entry name" value="RNA_pol_sigma-70_dom"/>
</dbReference>
<dbReference type="InterPro" id="IPR013249">
    <property type="entry name" value="RNA_pol_sigma70_r4_t2"/>
</dbReference>
<evidence type="ECO:0000313" key="10">
    <source>
        <dbReference type="Proteomes" id="UP000196655"/>
    </source>
</evidence>
<dbReference type="AlphaFoldDB" id="A0A211ZMB3"/>
<dbReference type="Pfam" id="PF08281">
    <property type="entry name" value="Sigma70_r4_2"/>
    <property type="match status" value="1"/>
</dbReference>
<gene>
    <name evidence="9" type="ORF">BWR60_14655</name>
</gene>
<dbReference type="GO" id="GO:0016987">
    <property type="term" value="F:sigma factor activity"/>
    <property type="evidence" value="ECO:0007669"/>
    <property type="project" value="UniProtKB-KW"/>
</dbReference>
<dbReference type="PANTHER" id="PTHR43133:SF51">
    <property type="entry name" value="RNA POLYMERASE SIGMA FACTOR"/>
    <property type="match status" value="1"/>
</dbReference>
<proteinExistence type="inferred from homology"/>
<evidence type="ECO:0000256" key="1">
    <source>
        <dbReference type="ARBA" id="ARBA00010641"/>
    </source>
</evidence>
<comment type="caution">
    <text evidence="9">The sequence shown here is derived from an EMBL/GenBank/DDBJ whole genome shotgun (WGS) entry which is preliminary data.</text>
</comment>
<dbReference type="Gene3D" id="1.10.1740.10">
    <property type="match status" value="1"/>
</dbReference>